<accession>A0AAD5VUM9</accession>
<evidence type="ECO:0000313" key="4">
    <source>
        <dbReference type="Proteomes" id="UP001213000"/>
    </source>
</evidence>
<gene>
    <name evidence="3" type="ORF">NP233_g4464</name>
</gene>
<reference evidence="3" key="1">
    <citation type="submission" date="2022-07" db="EMBL/GenBank/DDBJ databases">
        <title>Genome Sequence of Leucocoprinus birnbaumii.</title>
        <authorList>
            <person name="Buettner E."/>
        </authorList>
    </citation>
    <scope>NUCLEOTIDE SEQUENCE</scope>
    <source>
        <strain evidence="3">VT141</strain>
    </source>
</reference>
<organism evidence="3 4">
    <name type="scientific">Leucocoprinus birnbaumii</name>
    <dbReference type="NCBI Taxonomy" id="56174"/>
    <lineage>
        <taxon>Eukaryota</taxon>
        <taxon>Fungi</taxon>
        <taxon>Dikarya</taxon>
        <taxon>Basidiomycota</taxon>
        <taxon>Agaricomycotina</taxon>
        <taxon>Agaricomycetes</taxon>
        <taxon>Agaricomycetidae</taxon>
        <taxon>Agaricales</taxon>
        <taxon>Agaricineae</taxon>
        <taxon>Agaricaceae</taxon>
        <taxon>Leucocoprinus</taxon>
    </lineage>
</organism>
<evidence type="ECO:0000259" key="2">
    <source>
        <dbReference type="Pfam" id="PF01926"/>
    </source>
</evidence>
<keyword evidence="1" id="KW-0175">Coiled coil</keyword>
<dbReference type="InterPro" id="IPR027417">
    <property type="entry name" value="P-loop_NTPase"/>
</dbReference>
<dbReference type="Pfam" id="PF01926">
    <property type="entry name" value="MMR_HSR1"/>
    <property type="match status" value="1"/>
</dbReference>
<dbReference type="SUPFAM" id="SSF52540">
    <property type="entry name" value="P-loop containing nucleoside triphosphate hydrolases"/>
    <property type="match status" value="1"/>
</dbReference>
<dbReference type="InterPro" id="IPR006073">
    <property type="entry name" value="GTP-bd"/>
</dbReference>
<evidence type="ECO:0000313" key="3">
    <source>
        <dbReference type="EMBL" id="KAJ3570350.1"/>
    </source>
</evidence>
<evidence type="ECO:0000256" key="1">
    <source>
        <dbReference type="SAM" id="Coils"/>
    </source>
</evidence>
<name>A0AAD5VUM9_9AGAR</name>
<comment type="caution">
    <text evidence="3">The sequence shown here is derived from an EMBL/GenBank/DDBJ whole genome shotgun (WGS) entry which is preliminary data.</text>
</comment>
<keyword evidence="4" id="KW-1185">Reference proteome</keyword>
<dbReference type="CDD" id="cd00882">
    <property type="entry name" value="Ras_like_GTPase"/>
    <property type="match status" value="1"/>
</dbReference>
<protein>
    <recommendedName>
        <fullName evidence="2">G domain-containing protein</fullName>
    </recommendedName>
</protein>
<proteinExistence type="predicted"/>
<dbReference type="Gene3D" id="3.40.50.300">
    <property type="entry name" value="P-loop containing nucleotide triphosphate hydrolases"/>
    <property type="match status" value="1"/>
</dbReference>
<feature type="domain" description="G" evidence="2">
    <location>
        <begin position="20"/>
        <end position="102"/>
    </location>
</feature>
<feature type="coiled-coil region" evidence="1">
    <location>
        <begin position="200"/>
        <end position="227"/>
    </location>
</feature>
<dbReference type="AlphaFoldDB" id="A0AAD5VUM9"/>
<dbReference type="EMBL" id="JANIEX010000242">
    <property type="protein sequence ID" value="KAJ3570350.1"/>
    <property type="molecule type" value="Genomic_DNA"/>
</dbReference>
<sequence length="313" mass="35725">MTDSTVIKAINNIRKDDIIIAFMGPTGCGKSYFIDLLTGQIGKRAGASLASVTSDIQATRVRHRKYGDRIVLVDTPGFDDTHRSDMEILTLINEWLERTYKNDVKLSGLIYLHRITDNRMAGSPLKNLRMFGNLCGDNAASRVILVSTMWEKVDQSIGQRREGQLKSEFWQGLIERGSSVDRLRNSSSVEAWRVVDSMISTTEQREVVLLQQEVVELERKLNETEAGKALHTSLQRLLYDQKETLKSLLAQVEKSDDPRLKVELEKEYKKIQSQFDKTFKEVNKMKIPIGRRLMLIFSFKKPSSKAIKIAESR</sequence>
<dbReference type="GO" id="GO:0005525">
    <property type="term" value="F:GTP binding"/>
    <property type="evidence" value="ECO:0007669"/>
    <property type="project" value="InterPro"/>
</dbReference>
<dbReference type="Proteomes" id="UP001213000">
    <property type="component" value="Unassembled WGS sequence"/>
</dbReference>